<comment type="subcellular location">
    <subcellularLocation>
        <location evidence="1">Cell membrane</location>
        <topology evidence="1">Multi-pass membrane protein</topology>
    </subcellularLocation>
</comment>
<accession>A0ABW5WFW4</accession>
<feature type="domain" description="Major facilitator superfamily (MFS) profile" evidence="6">
    <location>
        <begin position="37"/>
        <end position="441"/>
    </location>
</feature>
<dbReference type="Gene3D" id="1.20.1250.20">
    <property type="entry name" value="MFS general substrate transporter like domains"/>
    <property type="match status" value="2"/>
</dbReference>
<dbReference type="Proteomes" id="UP001597478">
    <property type="component" value="Unassembled WGS sequence"/>
</dbReference>
<gene>
    <name evidence="7" type="ORF">ACFS2C_24960</name>
</gene>
<dbReference type="SUPFAM" id="SSF103473">
    <property type="entry name" value="MFS general substrate transporter"/>
    <property type="match status" value="1"/>
</dbReference>
<dbReference type="PANTHER" id="PTHR11360">
    <property type="entry name" value="MONOCARBOXYLATE TRANSPORTER"/>
    <property type="match status" value="1"/>
</dbReference>
<feature type="transmembrane region" description="Helical" evidence="5">
    <location>
        <begin position="135"/>
        <end position="156"/>
    </location>
</feature>
<feature type="transmembrane region" description="Helical" evidence="5">
    <location>
        <begin position="104"/>
        <end position="129"/>
    </location>
</feature>
<protein>
    <submittedName>
        <fullName evidence="7">MFS transporter</fullName>
    </submittedName>
</protein>
<keyword evidence="4 5" id="KW-0472">Membrane</keyword>
<feature type="transmembrane region" description="Helical" evidence="5">
    <location>
        <begin position="163"/>
        <end position="181"/>
    </location>
</feature>
<comment type="caution">
    <text evidence="7">The sequence shown here is derived from an EMBL/GenBank/DDBJ whole genome shotgun (WGS) entry which is preliminary data.</text>
</comment>
<dbReference type="Pfam" id="PF07690">
    <property type="entry name" value="MFS_1"/>
    <property type="match status" value="1"/>
</dbReference>
<feature type="transmembrane region" description="Helical" evidence="5">
    <location>
        <begin position="193"/>
        <end position="212"/>
    </location>
</feature>
<evidence type="ECO:0000259" key="6">
    <source>
        <dbReference type="PROSITE" id="PS50850"/>
    </source>
</evidence>
<evidence type="ECO:0000256" key="2">
    <source>
        <dbReference type="ARBA" id="ARBA00022692"/>
    </source>
</evidence>
<evidence type="ECO:0000313" key="7">
    <source>
        <dbReference type="EMBL" id="MFD2802644.1"/>
    </source>
</evidence>
<evidence type="ECO:0000313" key="8">
    <source>
        <dbReference type="Proteomes" id="UP001597478"/>
    </source>
</evidence>
<evidence type="ECO:0000256" key="5">
    <source>
        <dbReference type="SAM" id="Phobius"/>
    </source>
</evidence>
<evidence type="ECO:0000256" key="4">
    <source>
        <dbReference type="ARBA" id="ARBA00023136"/>
    </source>
</evidence>
<name>A0ABW5WFW4_9PSEU</name>
<evidence type="ECO:0000256" key="3">
    <source>
        <dbReference type="ARBA" id="ARBA00022989"/>
    </source>
</evidence>
<dbReference type="EMBL" id="JBHUOF010000048">
    <property type="protein sequence ID" value="MFD2802644.1"/>
    <property type="molecule type" value="Genomic_DNA"/>
</dbReference>
<keyword evidence="8" id="KW-1185">Reference proteome</keyword>
<dbReference type="InterPro" id="IPR050327">
    <property type="entry name" value="Proton-linked_MCT"/>
</dbReference>
<feature type="transmembrane region" description="Helical" evidence="5">
    <location>
        <begin position="349"/>
        <end position="374"/>
    </location>
</feature>
<reference evidence="8" key="1">
    <citation type="journal article" date="2019" name="Int. J. Syst. Evol. Microbiol.">
        <title>The Global Catalogue of Microorganisms (GCM) 10K type strain sequencing project: providing services to taxonomists for standard genome sequencing and annotation.</title>
        <authorList>
            <consortium name="The Broad Institute Genomics Platform"/>
            <consortium name="The Broad Institute Genome Sequencing Center for Infectious Disease"/>
            <person name="Wu L."/>
            <person name="Ma J."/>
        </authorList>
    </citation>
    <scope>NUCLEOTIDE SEQUENCE [LARGE SCALE GENOMIC DNA]</scope>
    <source>
        <strain evidence="8">IBRC-M 10906</strain>
    </source>
</reference>
<keyword evidence="3 5" id="KW-1133">Transmembrane helix</keyword>
<dbReference type="InterPro" id="IPR020846">
    <property type="entry name" value="MFS_dom"/>
</dbReference>
<feature type="transmembrane region" description="Helical" evidence="5">
    <location>
        <begin position="261"/>
        <end position="282"/>
    </location>
</feature>
<dbReference type="InterPro" id="IPR036259">
    <property type="entry name" value="MFS_trans_sf"/>
</dbReference>
<keyword evidence="2 5" id="KW-0812">Transmembrane</keyword>
<feature type="transmembrane region" description="Helical" evidence="5">
    <location>
        <begin position="415"/>
        <end position="436"/>
    </location>
</feature>
<feature type="transmembrane region" description="Helical" evidence="5">
    <location>
        <begin position="36"/>
        <end position="55"/>
    </location>
</feature>
<sequence>MTSAHALQVREIRDFYGRRYRVGESDRDLLGRSRGWMLWCAWLAMLAASLGQYGYGALMPVIADTHGWTLAQSGWVLAVWILCQSGAVYPAARLRTTLGLRPAAPMIVGAALCGAGLVSLGGSGSFAAVLLSHGVLGGIGAGLIYGTALGVVARWYPERPGRTAFVGGAFAYGSIPFVVLAGQFSRPRELETFLGIAGVAVVVVVSAAAVLLRDPPEHWWPSHVDPRRWALDKSLNPGLRVNRPPIRRYSAAELLRCRASILLVLAVTCLTAMILFDIAYLAVFATHSGWSVGFGAVVLAVLAAASGATRTAEGWAGDRFGRPRVVRTALCAGGLAQLVLLVAGTQGNAALLLLGAALAGASAGACYGLLPGLVEGHFGEQPGLPNFAVFYGAKSLGGLAGVALAGYVVAGTGSYAVPFAVAAALGVVGAGLVGLLRQPGRPPLALPGTAEPVLSGR</sequence>
<organism evidence="7 8">
    <name type="scientific">Prauserella oleivorans</name>
    <dbReference type="NCBI Taxonomy" id="1478153"/>
    <lineage>
        <taxon>Bacteria</taxon>
        <taxon>Bacillati</taxon>
        <taxon>Actinomycetota</taxon>
        <taxon>Actinomycetes</taxon>
        <taxon>Pseudonocardiales</taxon>
        <taxon>Pseudonocardiaceae</taxon>
        <taxon>Prauserella</taxon>
    </lineage>
</organism>
<dbReference type="PROSITE" id="PS50850">
    <property type="entry name" value="MFS"/>
    <property type="match status" value="1"/>
</dbReference>
<feature type="transmembrane region" description="Helical" evidence="5">
    <location>
        <begin position="288"/>
        <end position="305"/>
    </location>
</feature>
<dbReference type="InterPro" id="IPR011701">
    <property type="entry name" value="MFS"/>
</dbReference>
<feature type="transmembrane region" description="Helical" evidence="5">
    <location>
        <begin position="75"/>
        <end position="92"/>
    </location>
</feature>
<evidence type="ECO:0000256" key="1">
    <source>
        <dbReference type="ARBA" id="ARBA00004651"/>
    </source>
</evidence>
<feature type="transmembrane region" description="Helical" evidence="5">
    <location>
        <begin position="386"/>
        <end position="409"/>
    </location>
</feature>
<proteinExistence type="predicted"/>
<dbReference type="PANTHER" id="PTHR11360:SF304">
    <property type="entry name" value="MFS DOMAIN-CONTAINING PROTEIN"/>
    <property type="match status" value="1"/>
</dbReference>
<dbReference type="RefSeq" id="WP_377394013.1">
    <property type="nucleotide sequence ID" value="NZ_JBHSAN010000052.1"/>
</dbReference>
<feature type="transmembrane region" description="Helical" evidence="5">
    <location>
        <begin position="325"/>
        <end position="343"/>
    </location>
</feature>